<evidence type="ECO:0000256" key="5">
    <source>
        <dbReference type="ARBA" id="ARBA00023098"/>
    </source>
</evidence>
<dbReference type="NCBIfam" id="NF000942">
    <property type="entry name" value="PRK00094.1-4"/>
    <property type="match status" value="1"/>
</dbReference>
<dbReference type="EMBL" id="CP122979">
    <property type="protein sequence ID" value="WGI36891.1"/>
    <property type="molecule type" value="Genomic_DNA"/>
</dbReference>
<feature type="binding site" evidence="8">
    <location>
        <position position="106"/>
    </location>
    <ligand>
        <name>sn-glycerol 3-phosphate</name>
        <dbReference type="ChEBI" id="CHEBI:57597"/>
    </ligand>
</feature>
<feature type="binding site" evidence="8">
    <location>
        <position position="257"/>
    </location>
    <ligand>
        <name>sn-glycerol 3-phosphate</name>
        <dbReference type="ChEBI" id="CHEBI:57597"/>
    </ligand>
</feature>
<evidence type="ECO:0000313" key="14">
    <source>
        <dbReference type="Proteomes" id="UP001179842"/>
    </source>
</evidence>
<keyword evidence="3 8" id="KW-0560">Oxidoreductase</keyword>
<dbReference type="PANTHER" id="PTHR11728">
    <property type="entry name" value="GLYCEROL-3-PHOSPHATE DEHYDROGENASE"/>
    <property type="match status" value="1"/>
</dbReference>
<keyword evidence="14" id="KW-1185">Reference proteome</keyword>
<comment type="catalytic activity">
    <reaction evidence="8 10">
        <text>sn-glycerol 3-phosphate + NADP(+) = dihydroxyacetone phosphate + NADPH + H(+)</text>
        <dbReference type="Rhea" id="RHEA:11096"/>
        <dbReference type="ChEBI" id="CHEBI:15378"/>
        <dbReference type="ChEBI" id="CHEBI:57597"/>
        <dbReference type="ChEBI" id="CHEBI:57642"/>
        <dbReference type="ChEBI" id="CHEBI:57783"/>
        <dbReference type="ChEBI" id="CHEBI:58349"/>
        <dbReference type="EC" id="1.1.1.94"/>
    </reaction>
</comment>
<evidence type="ECO:0000313" key="13">
    <source>
        <dbReference type="EMBL" id="WGI36891.1"/>
    </source>
</evidence>
<evidence type="ECO:0000256" key="8">
    <source>
        <dbReference type="HAMAP-Rule" id="MF_00394"/>
    </source>
</evidence>
<dbReference type="RefSeq" id="WP_280102194.1">
    <property type="nucleotide sequence ID" value="NZ_CP122979.1"/>
</dbReference>
<feature type="domain" description="Glycerol-3-phosphate dehydrogenase NAD-dependent N-terminal" evidence="11">
    <location>
        <begin position="3"/>
        <end position="158"/>
    </location>
</feature>
<dbReference type="InterPro" id="IPR011128">
    <property type="entry name" value="G3P_DH_NAD-dep_N"/>
</dbReference>
<comment type="caution">
    <text evidence="8">Lacks conserved residue(s) required for the propagation of feature annotation.</text>
</comment>
<feature type="binding site" evidence="8">
    <location>
        <position position="193"/>
    </location>
    <ligand>
        <name>sn-glycerol 3-phosphate</name>
        <dbReference type="ChEBI" id="CHEBI:57597"/>
    </ligand>
</feature>
<keyword evidence="8" id="KW-0521">NADP</keyword>
<dbReference type="HAMAP" id="MF_00394">
    <property type="entry name" value="NAD_Glyc3P_dehydrog"/>
    <property type="match status" value="1"/>
</dbReference>
<feature type="active site" description="Proton acceptor" evidence="8">
    <location>
        <position position="193"/>
    </location>
</feature>
<dbReference type="PROSITE" id="PS00957">
    <property type="entry name" value="NAD_G3PDH"/>
    <property type="match status" value="1"/>
</dbReference>
<evidence type="ECO:0000256" key="3">
    <source>
        <dbReference type="ARBA" id="ARBA00023002"/>
    </source>
</evidence>
<feature type="binding site" evidence="8">
    <location>
        <position position="257"/>
    </location>
    <ligand>
        <name>NADPH</name>
        <dbReference type="ChEBI" id="CHEBI:57783"/>
    </ligand>
</feature>
<keyword evidence="2 8" id="KW-0444">Lipid biosynthesis</keyword>
<feature type="binding site" evidence="8">
    <location>
        <position position="106"/>
    </location>
    <ligand>
        <name>NADPH</name>
        <dbReference type="ChEBI" id="CHEBI:57783"/>
    </ligand>
</feature>
<keyword evidence="8" id="KW-0963">Cytoplasm</keyword>
<keyword evidence="7 8" id="KW-1208">Phospholipid metabolism</keyword>
<evidence type="ECO:0000256" key="6">
    <source>
        <dbReference type="ARBA" id="ARBA00023209"/>
    </source>
</evidence>
<comment type="similarity">
    <text evidence="1 8 9">Belongs to the NAD-dependent glycerol-3-phosphate dehydrogenase family.</text>
</comment>
<feature type="binding site" evidence="8">
    <location>
        <position position="138"/>
    </location>
    <ligand>
        <name>sn-glycerol 3-phosphate</name>
        <dbReference type="ChEBI" id="CHEBI:57597"/>
    </ligand>
</feature>
<evidence type="ECO:0000256" key="10">
    <source>
        <dbReference type="RuleBase" id="RU000439"/>
    </source>
</evidence>
<dbReference type="Proteomes" id="UP001179842">
    <property type="component" value="Chromosome"/>
</dbReference>
<evidence type="ECO:0000256" key="2">
    <source>
        <dbReference type="ARBA" id="ARBA00022516"/>
    </source>
</evidence>
<dbReference type="SUPFAM" id="SSF51735">
    <property type="entry name" value="NAD(P)-binding Rossmann-fold domains"/>
    <property type="match status" value="1"/>
</dbReference>
<gene>
    <name evidence="8" type="primary">gpsA</name>
    <name evidence="13" type="ORF">QEG99_01230</name>
</gene>
<feature type="binding site" evidence="8">
    <location>
        <position position="142"/>
    </location>
    <ligand>
        <name>NADPH</name>
        <dbReference type="ChEBI" id="CHEBI:57783"/>
    </ligand>
</feature>
<dbReference type="PIRSF" id="PIRSF000114">
    <property type="entry name" value="Glycerol-3-P_dh"/>
    <property type="match status" value="1"/>
</dbReference>
<organism evidence="13 14">
    <name type="scientific">Mesomycoplasma lagogenitalium</name>
    <dbReference type="NCBI Taxonomy" id="171286"/>
    <lineage>
        <taxon>Bacteria</taxon>
        <taxon>Bacillati</taxon>
        <taxon>Mycoplasmatota</taxon>
        <taxon>Mycoplasmoidales</taxon>
        <taxon>Metamycoplasmataceae</taxon>
        <taxon>Mesomycoplasma</taxon>
    </lineage>
</organism>
<dbReference type="GO" id="GO:0047952">
    <property type="term" value="F:glycerol-3-phosphate dehydrogenase [NAD(P)+] activity"/>
    <property type="evidence" value="ECO:0007669"/>
    <property type="project" value="UniProtKB-EC"/>
</dbReference>
<dbReference type="InterPro" id="IPR013328">
    <property type="entry name" value="6PGD_dom2"/>
</dbReference>
<dbReference type="Pfam" id="PF07479">
    <property type="entry name" value="NAD_Gly3P_dh_C"/>
    <property type="match status" value="1"/>
</dbReference>
<dbReference type="InterPro" id="IPR006168">
    <property type="entry name" value="G3P_DH_NAD-dep"/>
</dbReference>
<dbReference type="InterPro" id="IPR036291">
    <property type="entry name" value="NAD(P)-bd_dom_sf"/>
</dbReference>
<keyword evidence="8" id="KW-0547">Nucleotide-binding</keyword>
<keyword evidence="6 8" id="KW-0594">Phospholipid biosynthesis</keyword>
<dbReference type="InterPro" id="IPR008927">
    <property type="entry name" value="6-PGluconate_DH-like_C_sf"/>
</dbReference>
<evidence type="ECO:0000256" key="1">
    <source>
        <dbReference type="ARBA" id="ARBA00011009"/>
    </source>
</evidence>
<evidence type="ECO:0000256" key="4">
    <source>
        <dbReference type="ARBA" id="ARBA00023027"/>
    </source>
</evidence>
<feature type="binding site" evidence="8">
    <location>
        <position position="246"/>
    </location>
    <ligand>
        <name>sn-glycerol 3-phosphate</name>
        <dbReference type="ChEBI" id="CHEBI:57597"/>
    </ligand>
</feature>
<dbReference type="InterPro" id="IPR006109">
    <property type="entry name" value="G3P_DH_NAD-dep_C"/>
</dbReference>
<protein>
    <recommendedName>
        <fullName evidence="8">Glycerol-3-phosphate dehydrogenase [NAD(P)+]</fullName>
        <ecNumber evidence="8">1.1.1.94</ecNumber>
    </recommendedName>
    <alternativeName>
        <fullName evidence="8">NAD(P)(+)-dependent glycerol-3-phosphate dehydrogenase</fullName>
    </alternativeName>
    <alternativeName>
        <fullName evidence="8">NAD(P)H-dependent dihydroxyacetone-phosphate reductase</fullName>
    </alternativeName>
</protein>
<accession>A0ABY8LUI2</accession>
<comment type="pathway">
    <text evidence="8">Membrane lipid metabolism; glycerophospholipid metabolism.</text>
</comment>
<comment type="subcellular location">
    <subcellularLocation>
        <location evidence="8">Cytoplasm</location>
    </subcellularLocation>
</comment>
<evidence type="ECO:0000259" key="12">
    <source>
        <dbReference type="Pfam" id="PF07479"/>
    </source>
</evidence>
<sequence length="330" mass="36048">MNKITIIGSGAMGSAVAKVIYDSGYKNIVIYGIDKTELSQLKEGKNLKYFPQDTKLPHFQTTDNLKYALNNASYIVIAVPSKFVDSVCKDILKNLNSQVIIINVSKGFYPNSNLSLQEGLKQASKDNEKVMGVVSLLGPSHAEEIVKEQLTVVSLVENGMENAKKVQKLFSNDYFRNYLQEDEIGSEVGGAYKNILAIASGMLFGSGYGINTVAALLTRGLAEARRFNKQMGGKEITLMGLTGIGDLIVTALSPLSRNYSFGQEFAKKGKEALNTLLTVEGLTAIKSVLEIAQRKKIDLPIVFALNEILLGNITLKQAISEIWKRGLKAE</sequence>
<comment type="catalytic activity">
    <reaction evidence="8">
        <text>sn-glycerol 3-phosphate + NAD(+) = dihydroxyacetone phosphate + NADH + H(+)</text>
        <dbReference type="Rhea" id="RHEA:11092"/>
        <dbReference type="ChEBI" id="CHEBI:15378"/>
        <dbReference type="ChEBI" id="CHEBI:57540"/>
        <dbReference type="ChEBI" id="CHEBI:57597"/>
        <dbReference type="ChEBI" id="CHEBI:57642"/>
        <dbReference type="ChEBI" id="CHEBI:57945"/>
        <dbReference type="EC" id="1.1.1.94"/>
    </reaction>
</comment>
<dbReference type="Gene3D" id="3.40.50.720">
    <property type="entry name" value="NAD(P)-binding Rossmann-like Domain"/>
    <property type="match status" value="1"/>
</dbReference>
<dbReference type="SUPFAM" id="SSF48179">
    <property type="entry name" value="6-phosphogluconate dehydrogenase C-terminal domain-like"/>
    <property type="match status" value="1"/>
</dbReference>
<keyword evidence="5 8" id="KW-0443">Lipid metabolism</keyword>
<evidence type="ECO:0000259" key="11">
    <source>
        <dbReference type="Pfam" id="PF01210"/>
    </source>
</evidence>
<dbReference type="EC" id="1.1.1.94" evidence="8"/>
<dbReference type="PANTHER" id="PTHR11728:SF1">
    <property type="entry name" value="GLYCEROL-3-PHOSPHATE DEHYDROGENASE [NAD(+)] 2, CHLOROPLASTIC"/>
    <property type="match status" value="1"/>
</dbReference>
<evidence type="ECO:0000256" key="7">
    <source>
        <dbReference type="ARBA" id="ARBA00023264"/>
    </source>
</evidence>
<name>A0ABY8LUI2_9BACT</name>
<feature type="binding site" evidence="8">
    <location>
        <position position="140"/>
    </location>
    <ligand>
        <name>sn-glycerol 3-phosphate</name>
        <dbReference type="ChEBI" id="CHEBI:57597"/>
    </ligand>
</feature>
<reference evidence="13" key="1">
    <citation type="submission" date="2023-04" db="EMBL/GenBank/DDBJ databases">
        <title>Completed genome of Mycoplasma lagogenitalium type strain 12MS.</title>
        <authorList>
            <person name="Spergser J."/>
        </authorList>
    </citation>
    <scope>NUCLEOTIDE SEQUENCE</scope>
    <source>
        <strain evidence="13">12MS</strain>
    </source>
</reference>
<dbReference type="Pfam" id="PF01210">
    <property type="entry name" value="NAD_Gly3P_dh_N"/>
    <property type="match status" value="1"/>
</dbReference>
<feature type="binding site" evidence="8">
    <location>
        <position position="256"/>
    </location>
    <ligand>
        <name>sn-glycerol 3-phosphate</name>
        <dbReference type="ChEBI" id="CHEBI:57597"/>
    </ligand>
</feature>
<dbReference type="NCBIfam" id="NF000940">
    <property type="entry name" value="PRK00094.1-2"/>
    <property type="match status" value="1"/>
</dbReference>
<feature type="binding site" evidence="8">
    <location>
        <position position="280"/>
    </location>
    <ligand>
        <name>NADPH</name>
        <dbReference type="ChEBI" id="CHEBI:57783"/>
    </ligand>
</feature>
<keyword evidence="4 8" id="KW-0520">NAD</keyword>
<feature type="domain" description="Glycerol-3-phosphate dehydrogenase NAD-dependent C-terminal" evidence="12">
    <location>
        <begin position="182"/>
        <end position="319"/>
    </location>
</feature>
<dbReference type="PRINTS" id="PR00077">
    <property type="entry name" value="GPDHDRGNASE"/>
</dbReference>
<proteinExistence type="inferred from homology"/>
<dbReference type="Gene3D" id="1.10.1040.10">
    <property type="entry name" value="N-(1-d-carboxylethyl)-l-norvaline Dehydrogenase, domain 2"/>
    <property type="match status" value="1"/>
</dbReference>
<feature type="binding site" evidence="8">
    <location>
        <position position="49"/>
    </location>
    <ligand>
        <name>NADPH</name>
        <dbReference type="ChEBI" id="CHEBI:57783"/>
    </ligand>
</feature>
<evidence type="ECO:0000256" key="9">
    <source>
        <dbReference type="RuleBase" id="RU000437"/>
    </source>
</evidence>
<comment type="function">
    <text evidence="8">Catalyzes the reduction of the glycolytic intermediate dihydroxyacetone phosphate (DHAP) to sn-glycerol 3-phosphate (G3P), the key precursor for phospholipid synthesis.</text>
</comment>
<feature type="binding site" evidence="8">
    <location>
        <position position="258"/>
    </location>
    <ligand>
        <name>sn-glycerol 3-phosphate</name>
        <dbReference type="ChEBI" id="CHEBI:57597"/>
    </ligand>
</feature>